<accession>A0A853IJ25</accession>
<evidence type="ECO:0000313" key="2">
    <source>
        <dbReference type="Proteomes" id="UP000569732"/>
    </source>
</evidence>
<reference evidence="1 2" key="1">
    <citation type="submission" date="2020-07" db="EMBL/GenBank/DDBJ databases">
        <title>Endozoicomonas sp. nov., isolated from sediment.</title>
        <authorList>
            <person name="Gu T."/>
        </authorList>
    </citation>
    <scope>NUCLEOTIDE SEQUENCE [LARGE SCALE GENOMIC DNA]</scope>
    <source>
        <strain evidence="1 2">SM1973</strain>
    </source>
</reference>
<keyword evidence="2" id="KW-1185">Reference proteome</keyword>
<dbReference type="Proteomes" id="UP000569732">
    <property type="component" value="Unassembled WGS sequence"/>
</dbReference>
<name>A0A853IJ25_9GAMM</name>
<protein>
    <submittedName>
        <fullName evidence="1">Plasmid protein</fullName>
    </submittedName>
</protein>
<comment type="caution">
    <text evidence="1">The sequence shown here is derived from an EMBL/GenBank/DDBJ whole genome shotgun (WGS) entry which is preliminary data.</text>
</comment>
<gene>
    <name evidence="1" type="ORF">H0A36_28830</name>
</gene>
<dbReference type="AlphaFoldDB" id="A0A853IJ25"/>
<proteinExistence type="predicted"/>
<dbReference type="EMBL" id="JACCKB010000229">
    <property type="protein sequence ID" value="NYZ70024.1"/>
    <property type="molecule type" value="Genomic_DNA"/>
</dbReference>
<dbReference type="RefSeq" id="WP_180571969.1">
    <property type="nucleotide sequence ID" value="NZ_JACCKB010000229.1"/>
</dbReference>
<evidence type="ECO:0000313" key="1">
    <source>
        <dbReference type="EMBL" id="NYZ70024.1"/>
    </source>
</evidence>
<sequence length="129" mass="14770">MDKDKAFEKVLQLNKGRGMINLSDHPKKGQFVLTGAIQGKERNFENNIGYCVQVRLNRGDFGGDVVFLRHCDGKLVPHDNQIFYALSEKQIEIAKPFFKPSMKTEPEDELYMLYEGKEPEAGFLIEDKS</sequence>
<organism evidence="1 2">
    <name type="scientific">Spartinivicinus marinus</name>
    <dbReference type="NCBI Taxonomy" id="2994442"/>
    <lineage>
        <taxon>Bacteria</taxon>
        <taxon>Pseudomonadati</taxon>
        <taxon>Pseudomonadota</taxon>
        <taxon>Gammaproteobacteria</taxon>
        <taxon>Oceanospirillales</taxon>
        <taxon>Zooshikellaceae</taxon>
        <taxon>Spartinivicinus</taxon>
    </lineage>
</organism>